<dbReference type="GO" id="GO:0016020">
    <property type="term" value="C:membrane"/>
    <property type="evidence" value="ECO:0007669"/>
    <property type="project" value="UniProtKB-SubCell"/>
</dbReference>
<organism evidence="8 9">
    <name type="scientific">Stichopus japonicus</name>
    <name type="common">Sea cucumber</name>
    <dbReference type="NCBI Taxonomy" id="307972"/>
    <lineage>
        <taxon>Eukaryota</taxon>
        <taxon>Metazoa</taxon>
        <taxon>Echinodermata</taxon>
        <taxon>Eleutherozoa</taxon>
        <taxon>Echinozoa</taxon>
        <taxon>Holothuroidea</taxon>
        <taxon>Aspidochirotacea</taxon>
        <taxon>Aspidochirotida</taxon>
        <taxon>Stichopodidae</taxon>
        <taxon>Apostichopus</taxon>
    </lineage>
</organism>
<feature type="domain" description="Major facilitator superfamily associated" evidence="7">
    <location>
        <begin position="34"/>
        <end position="423"/>
    </location>
</feature>
<dbReference type="STRING" id="307972.A0A2G8JZX2"/>
<keyword evidence="3 6" id="KW-0812">Transmembrane</keyword>
<dbReference type="InterPro" id="IPR024989">
    <property type="entry name" value="MFS_assoc_dom"/>
</dbReference>
<evidence type="ECO:0000259" key="7">
    <source>
        <dbReference type="Pfam" id="PF12832"/>
    </source>
</evidence>
<evidence type="ECO:0000313" key="9">
    <source>
        <dbReference type="Proteomes" id="UP000230750"/>
    </source>
</evidence>
<dbReference type="OrthoDB" id="515887at2759"/>
<dbReference type="EMBL" id="MRZV01001030">
    <property type="protein sequence ID" value="PIK41307.1"/>
    <property type="molecule type" value="Genomic_DNA"/>
</dbReference>
<protein>
    <submittedName>
        <fullName evidence="8">Putative major facilitator superfamily domain-containing protein 6</fullName>
    </submittedName>
</protein>
<dbReference type="PANTHER" id="PTHR16172">
    <property type="entry name" value="MAJOR FACILITATOR SUPERFAMILY DOMAIN-CONTAINING PROTEIN 6-LIKE"/>
    <property type="match status" value="1"/>
</dbReference>
<feature type="transmembrane region" description="Helical" evidence="6">
    <location>
        <begin position="297"/>
        <end position="317"/>
    </location>
</feature>
<feature type="transmembrane region" description="Helical" evidence="6">
    <location>
        <begin position="360"/>
        <end position="380"/>
    </location>
</feature>
<dbReference type="InterPro" id="IPR051717">
    <property type="entry name" value="MFS_MFSD6"/>
</dbReference>
<proteinExistence type="inferred from homology"/>
<dbReference type="AlphaFoldDB" id="A0A2G8JZX2"/>
<feature type="transmembrane region" description="Helical" evidence="6">
    <location>
        <begin position="392"/>
        <end position="412"/>
    </location>
</feature>
<name>A0A2G8JZX2_STIJA</name>
<feature type="transmembrane region" description="Helical" evidence="6">
    <location>
        <begin position="329"/>
        <end position="348"/>
    </location>
</feature>
<dbReference type="InterPro" id="IPR036259">
    <property type="entry name" value="MFS_trans_sf"/>
</dbReference>
<comment type="caution">
    <text evidence="8">The sequence shown here is derived from an EMBL/GenBank/DDBJ whole genome shotgun (WGS) entry which is preliminary data.</text>
</comment>
<dbReference type="CDD" id="cd17335">
    <property type="entry name" value="MFS_MFSD6"/>
    <property type="match status" value="1"/>
</dbReference>
<dbReference type="Proteomes" id="UP000230750">
    <property type="component" value="Unassembled WGS sequence"/>
</dbReference>
<dbReference type="PANTHER" id="PTHR16172:SF42">
    <property type="entry name" value="MAJOR FACILITATOR SUPERFAMILY (MFS) PROFILE DOMAIN-CONTAINING PROTEIN"/>
    <property type="match status" value="1"/>
</dbReference>
<dbReference type="Gene3D" id="1.20.1250.20">
    <property type="entry name" value="MFS general substrate transporter like domains"/>
    <property type="match status" value="2"/>
</dbReference>
<evidence type="ECO:0000256" key="4">
    <source>
        <dbReference type="ARBA" id="ARBA00022989"/>
    </source>
</evidence>
<feature type="transmembrane region" description="Helical" evidence="6">
    <location>
        <begin position="424"/>
        <end position="442"/>
    </location>
</feature>
<evidence type="ECO:0000313" key="8">
    <source>
        <dbReference type="EMBL" id="PIK41307.1"/>
    </source>
</evidence>
<evidence type="ECO:0000256" key="6">
    <source>
        <dbReference type="SAM" id="Phobius"/>
    </source>
</evidence>
<evidence type="ECO:0000256" key="2">
    <source>
        <dbReference type="ARBA" id="ARBA00005241"/>
    </source>
</evidence>
<gene>
    <name evidence="8" type="ORF">BSL78_21837</name>
</gene>
<feature type="transmembrane region" description="Helical" evidence="6">
    <location>
        <begin position="266"/>
        <end position="285"/>
    </location>
</feature>
<keyword evidence="9" id="KW-1185">Reference proteome</keyword>
<evidence type="ECO:0000256" key="5">
    <source>
        <dbReference type="ARBA" id="ARBA00023136"/>
    </source>
</evidence>
<evidence type="ECO:0000256" key="1">
    <source>
        <dbReference type="ARBA" id="ARBA00004141"/>
    </source>
</evidence>
<reference evidence="8 9" key="1">
    <citation type="journal article" date="2017" name="PLoS Biol.">
        <title>The sea cucumber genome provides insights into morphological evolution and visceral regeneration.</title>
        <authorList>
            <person name="Zhang X."/>
            <person name="Sun L."/>
            <person name="Yuan J."/>
            <person name="Sun Y."/>
            <person name="Gao Y."/>
            <person name="Zhang L."/>
            <person name="Li S."/>
            <person name="Dai H."/>
            <person name="Hamel J.F."/>
            <person name="Liu C."/>
            <person name="Yu Y."/>
            <person name="Liu S."/>
            <person name="Lin W."/>
            <person name="Guo K."/>
            <person name="Jin S."/>
            <person name="Xu P."/>
            <person name="Storey K.B."/>
            <person name="Huan P."/>
            <person name="Zhang T."/>
            <person name="Zhou Y."/>
            <person name="Zhang J."/>
            <person name="Lin C."/>
            <person name="Li X."/>
            <person name="Xing L."/>
            <person name="Huo D."/>
            <person name="Sun M."/>
            <person name="Wang L."/>
            <person name="Mercier A."/>
            <person name="Li F."/>
            <person name="Yang H."/>
            <person name="Xiang J."/>
        </authorList>
    </citation>
    <scope>NUCLEOTIDE SEQUENCE [LARGE SCALE GENOMIC DNA]</scope>
    <source>
        <strain evidence="8">Shaxun</strain>
        <tissue evidence="8">Muscle</tissue>
    </source>
</reference>
<comment type="similarity">
    <text evidence="2">Belongs to the major facilitator superfamily. MFSD6 family.</text>
</comment>
<comment type="subcellular location">
    <subcellularLocation>
        <location evidence="1">Membrane</location>
        <topology evidence="1">Multi-pass membrane protein</topology>
    </subcellularLocation>
</comment>
<feature type="transmembrane region" description="Helical" evidence="6">
    <location>
        <begin position="147"/>
        <end position="170"/>
    </location>
</feature>
<keyword evidence="4 6" id="KW-1133">Transmembrane helix</keyword>
<feature type="transmembrane region" description="Helical" evidence="6">
    <location>
        <begin position="36"/>
        <end position="56"/>
    </location>
</feature>
<feature type="transmembrane region" description="Helical" evidence="6">
    <location>
        <begin position="224"/>
        <end position="245"/>
    </location>
</feature>
<dbReference type="Pfam" id="PF12832">
    <property type="entry name" value="MFS_1_like"/>
    <property type="match status" value="1"/>
</dbReference>
<evidence type="ECO:0000256" key="3">
    <source>
        <dbReference type="ARBA" id="ARBA00022692"/>
    </source>
</evidence>
<feature type="transmembrane region" description="Helical" evidence="6">
    <location>
        <begin position="191"/>
        <end position="212"/>
    </location>
</feature>
<dbReference type="SUPFAM" id="SSF103473">
    <property type="entry name" value="MFS general substrate transporter"/>
    <property type="match status" value="1"/>
</dbReference>
<accession>A0A2G8JZX2</accession>
<sequence length="485" mass="54046">MADLPEKKTDAENNDREKTIPFCPPKISRAFLPVKATYLCYIGALVTLFPVLPVYLRYLGLSPSQIGLIRGVEPFLDFLVSPVWGSVADKFSIHKQMVLMNVCGVGGTYFSTIFVPGSGEYNETATDGDGVLDGAGSPENQWQRTRLTFSLSLVLIATGQMFNAGVTPLMDANTQEMTKLHPGSTYGRQRLWGSIGGMVFSVSAGALMDLYAHNPFFLHEYTPAYVIFAILIILTLIPVWNIDFAPHKPPETFFRNIAQVFRNPRVVAFFLVMFTYGFSYGQDTFKYLFLDELGSPHILRSLCPAANCAAELFFLYNSKYIIRKIGHENAFLLVIAAYAVRFLAYSFLWDPWWILPVELLHGICFGILWPAVTSFCNSVAPPGMAATMQTMAFAVTAGLSEGIGTILGGLFYEQYGARNLFRAMAGTCVAVFIFYRIFLCFYPPIKPGSDVINDEEKKPYVVNDDEQDKNAYALDNKHPAVQDNE</sequence>
<keyword evidence="5 6" id="KW-0472">Membrane</keyword>